<dbReference type="EMBL" id="RBVX01000008">
    <property type="protein sequence ID" value="RSL33373.1"/>
    <property type="molecule type" value="Genomic_DNA"/>
</dbReference>
<accession>A0A3R9Q4C7</accession>
<sequence length="131" mass="15102">MSMSFWYKITRAMKPREETSDHAKHPELKTRYYGASFTRVFRKAEHLENESGKINQVIKADEERGELFVEAISGKDRFDVIMTIIQVGPNETAIDIVSSIRNKTGDWGKNFPIIVHVLKEMDKSFPNIKKG</sequence>
<protein>
    <submittedName>
        <fullName evidence="1">Uncharacterized protein</fullName>
    </submittedName>
</protein>
<comment type="caution">
    <text evidence="1">The sequence shown here is derived from an EMBL/GenBank/DDBJ whole genome shotgun (WGS) entry which is preliminary data.</text>
</comment>
<proteinExistence type="predicted"/>
<organism evidence="1 2">
    <name type="scientific">Salibacterium salarium</name>
    <dbReference type="NCBI Taxonomy" id="284579"/>
    <lineage>
        <taxon>Bacteria</taxon>
        <taxon>Bacillati</taxon>
        <taxon>Bacillota</taxon>
        <taxon>Bacilli</taxon>
        <taxon>Bacillales</taxon>
        <taxon>Bacillaceae</taxon>
    </lineage>
</organism>
<name>A0A3R9Q4C7_9BACI</name>
<reference evidence="1 2" key="1">
    <citation type="submission" date="2018-10" db="EMBL/GenBank/DDBJ databases">
        <title>Draft genome sequence of Bacillus salarius IM0101, isolated from a hypersaline soil in Inner Mongolia, China.</title>
        <authorList>
            <person name="Yamprayoonswat W."/>
            <person name="Boonvisut S."/>
            <person name="Jumpathong W."/>
            <person name="Sittihan S."/>
            <person name="Ruangsuj P."/>
            <person name="Wanthongcharoen S."/>
            <person name="Thongpramul N."/>
            <person name="Pimmason S."/>
            <person name="Yu B."/>
            <person name="Yasawong M."/>
        </authorList>
    </citation>
    <scope>NUCLEOTIDE SEQUENCE [LARGE SCALE GENOMIC DNA]</scope>
    <source>
        <strain evidence="1 2">IM0101</strain>
    </source>
</reference>
<evidence type="ECO:0000313" key="2">
    <source>
        <dbReference type="Proteomes" id="UP000275076"/>
    </source>
</evidence>
<dbReference type="Proteomes" id="UP000275076">
    <property type="component" value="Unassembled WGS sequence"/>
</dbReference>
<gene>
    <name evidence="1" type="ORF">D7Z54_10395</name>
</gene>
<dbReference type="AlphaFoldDB" id="A0A3R9Q4C7"/>
<evidence type="ECO:0000313" key="1">
    <source>
        <dbReference type="EMBL" id="RSL33373.1"/>
    </source>
</evidence>
<keyword evidence="2" id="KW-1185">Reference proteome</keyword>